<dbReference type="OrthoDB" id="10542237at2759"/>
<gene>
    <name evidence="2" type="ORF">RAG0_14367</name>
</gene>
<dbReference type="Proteomes" id="UP000178912">
    <property type="component" value="Unassembled WGS sequence"/>
</dbReference>
<feature type="region of interest" description="Disordered" evidence="1">
    <location>
        <begin position="25"/>
        <end position="56"/>
    </location>
</feature>
<accession>A0A1E1LH01</accession>
<name>A0A1E1LH01_9HELO</name>
<protein>
    <submittedName>
        <fullName evidence="2">Uncharacterized protein</fullName>
    </submittedName>
</protein>
<proteinExistence type="predicted"/>
<reference evidence="3" key="1">
    <citation type="submission" date="2016-03" db="EMBL/GenBank/DDBJ databases">
        <authorList>
            <person name="Guldener U."/>
        </authorList>
    </citation>
    <scope>NUCLEOTIDE SEQUENCE [LARGE SCALE GENOMIC DNA]</scope>
    <source>
        <strain evidence="3">04CH-RAC-A.6.1</strain>
    </source>
</reference>
<dbReference type="EMBL" id="FJUX01000118">
    <property type="protein sequence ID" value="CZT09704.1"/>
    <property type="molecule type" value="Genomic_DNA"/>
</dbReference>
<dbReference type="AlphaFoldDB" id="A0A1E1LH01"/>
<sequence length="105" mass="12377">MGHFEALKTEEVIFMVGSEDTYKNPDIAFRKPSRSPVKPLSEEYNEDRKRESGLPWTSPDLLWEQLQNQMLSRIQRVRYFNARAVKKYTEGMYLESRMPTPLTSC</sequence>
<evidence type="ECO:0000313" key="2">
    <source>
        <dbReference type="EMBL" id="CZT09704.1"/>
    </source>
</evidence>
<organism evidence="2 3">
    <name type="scientific">Rhynchosporium agropyri</name>
    <dbReference type="NCBI Taxonomy" id="914238"/>
    <lineage>
        <taxon>Eukaryota</taxon>
        <taxon>Fungi</taxon>
        <taxon>Dikarya</taxon>
        <taxon>Ascomycota</taxon>
        <taxon>Pezizomycotina</taxon>
        <taxon>Leotiomycetes</taxon>
        <taxon>Helotiales</taxon>
        <taxon>Ploettnerulaceae</taxon>
        <taxon>Rhynchosporium</taxon>
    </lineage>
</organism>
<keyword evidence="3" id="KW-1185">Reference proteome</keyword>
<evidence type="ECO:0000256" key="1">
    <source>
        <dbReference type="SAM" id="MobiDB-lite"/>
    </source>
</evidence>
<evidence type="ECO:0000313" key="3">
    <source>
        <dbReference type="Proteomes" id="UP000178912"/>
    </source>
</evidence>